<dbReference type="Proteomes" id="UP000659904">
    <property type="component" value="Unassembled WGS sequence"/>
</dbReference>
<keyword evidence="2" id="KW-1185">Reference proteome</keyword>
<evidence type="ECO:0000313" key="2">
    <source>
        <dbReference type="Proteomes" id="UP000659904"/>
    </source>
</evidence>
<dbReference type="AlphaFoldDB" id="A0A8J3KQI2"/>
<comment type="caution">
    <text evidence="1">The sequence shown here is derived from an EMBL/GenBank/DDBJ whole genome shotgun (WGS) entry which is preliminary data.</text>
</comment>
<proteinExistence type="predicted"/>
<accession>A0A8J3KQI2</accession>
<dbReference type="EMBL" id="BONH01000025">
    <property type="protein sequence ID" value="GIG00175.1"/>
    <property type="molecule type" value="Genomic_DNA"/>
</dbReference>
<organism evidence="1 2">
    <name type="scientific">Catellatospora citrea</name>
    <dbReference type="NCBI Taxonomy" id="53366"/>
    <lineage>
        <taxon>Bacteria</taxon>
        <taxon>Bacillati</taxon>
        <taxon>Actinomycetota</taxon>
        <taxon>Actinomycetes</taxon>
        <taxon>Micromonosporales</taxon>
        <taxon>Micromonosporaceae</taxon>
        <taxon>Catellatospora</taxon>
    </lineage>
</organism>
<sequence length="148" mass="15847">MCRRVAHSFRTGADDPGVQFDYDESQACSRTANGSGGRRFTCRRGSYHRNPAHLAWRPGPADVAPAASGTDISIMESAQSTSGATCAGRPESQVSCKAIFLASYVQSRADLWPQRLTDIGALNTRYAGTSPCGQSIRTACLRPYQANG</sequence>
<reference evidence="1 2" key="1">
    <citation type="submission" date="2021-01" db="EMBL/GenBank/DDBJ databases">
        <title>Whole genome shotgun sequence of Catellatospora citrea NBRC 14495.</title>
        <authorList>
            <person name="Komaki H."/>
            <person name="Tamura T."/>
        </authorList>
    </citation>
    <scope>NUCLEOTIDE SEQUENCE [LARGE SCALE GENOMIC DNA]</scope>
    <source>
        <strain evidence="1 2">NBRC 14495</strain>
    </source>
</reference>
<evidence type="ECO:0000313" key="1">
    <source>
        <dbReference type="EMBL" id="GIG00175.1"/>
    </source>
</evidence>
<gene>
    <name evidence="1" type="ORF">Cci01nite_52680</name>
</gene>
<name>A0A8J3KQI2_9ACTN</name>
<protein>
    <submittedName>
        <fullName evidence="1">Uncharacterized protein</fullName>
    </submittedName>
</protein>